<comment type="cofactor">
    <cofactor evidence="1">
        <name>Mg(2+)</name>
        <dbReference type="ChEBI" id="CHEBI:18420"/>
    </cofactor>
</comment>
<dbReference type="SUPFAM" id="SSF81301">
    <property type="entry name" value="Nucleotidyltransferase"/>
    <property type="match status" value="1"/>
</dbReference>
<evidence type="ECO:0000256" key="8">
    <source>
        <dbReference type="ARBA" id="ARBA00022842"/>
    </source>
</evidence>
<evidence type="ECO:0000256" key="7">
    <source>
        <dbReference type="ARBA" id="ARBA00022840"/>
    </source>
</evidence>
<comment type="similarity">
    <text evidence="9">Belongs to the MntA antitoxin family.</text>
</comment>
<evidence type="ECO:0000256" key="1">
    <source>
        <dbReference type="ARBA" id="ARBA00001946"/>
    </source>
</evidence>
<keyword evidence="7" id="KW-0067">ATP-binding</keyword>
<feature type="domain" description="Polymerase nucleotidyl transferase" evidence="10">
    <location>
        <begin position="16"/>
        <end position="92"/>
    </location>
</feature>
<proteinExistence type="inferred from homology"/>
<dbReference type="InterPro" id="IPR043519">
    <property type="entry name" value="NT_sf"/>
</dbReference>
<dbReference type="Pfam" id="PF01909">
    <property type="entry name" value="NTP_transf_2"/>
    <property type="match status" value="1"/>
</dbReference>
<evidence type="ECO:0000313" key="11">
    <source>
        <dbReference type="EMBL" id="WAJ69389.1"/>
    </source>
</evidence>
<evidence type="ECO:0000256" key="9">
    <source>
        <dbReference type="ARBA" id="ARBA00038276"/>
    </source>
</evidence>
<evidence type="ECO:0000256" key="6">
    <source>
        <dbReference type="ARBA" id="ARBA00022741"/>
    </source>
</evidence>
<keyword evidence="4" id="KW-0548">Nucleotidyltransferase</keyword>
<keyword evidence="3" id="KW-0808">Transferase</keyword>
<keyword evidence="5" id="KW-0479">Metal-binding</keyword>
<dbReference type="PANTHER" id="PTHR33571">
    <property type="entry name" value="SSL8005 PROTEIN"/>
    <property type="match status" value="1"/>
</dbReference>
<organism evidence="11 12">
    <name type="scientific">Catenovulum adriaticum</name>
    <dbReference type="NCBI Taxonomy" id="2984846"/>
    <lineage>
        <taxon>Bacteria</taxon>
        <taxon>Pseudomonadati</taxon>
        <taxon>Pseudomonadota</taxon>
        <taxon>Gammaproteobacteria</taxon>
        <taxon>Alteromonadales</taxon>
        <taxon>Alteromonadaceae</taxon>
        <taxon>Catenovulum</taxon>
    </lineage>
</organism>
<dbReference type="RefSeq" id="WP_268073608.1">
    <property type="nucleotide sequence ID" value="NZ_CP109965.1"/>
</dbReference>
<keyword evidence="6" id="KW-0547">Nucleotide-binding</keyword>
<evidence type="ECO:0000256" key="2">
    <source>
        <dbReference type="ARBA" id="ARBA00022649"/>
    </source>
</evidence>
<keyword evidence="2" id="KW-1277">Toxin-antitoxin system</keyword>
<dbReference type="InterPro" id="IPR052038">
    <property type="entry name" value="Type-VII_TA_antitoxin"/>
</dbReference>
<dbReference type="Gene3D" id="3.30.460.10">
    <property type="entry name" value="Beta Polymerase, domain 2"/>
    <property type="match status" value="1"/>
</dbReference>
<dbReference type="InterPro" id="IPR002934">
    <property type="entry name" value="Polymerase_NTP_transf_dom"/>
</dbReference>
<name>A0ABY7AIQ1_9ALTE</name>
<evidence type="ECO:0000256" key="3">
    <source>
        <dbReference type="ARBA" id="ARBA00022679"/>
    </source>
</evidence>
<protein>
    <submittedName>
        <fullName evidence="11">Nucleotidyltransferase domain-containing protein</fullName>
    </submittedName>
</protein>
<evidence type="ECO:0000259" key="10">
    <source>
        <dbReference type="Pfam" id="PF01909"/>
    </source>
</evidence>
<evidence type="ECO:0000256" key="5">
    <source>
        <dbReference type="ARBA" id="ARBA00022723"/>
    </source>
</evidence>
<reference evidence="11" key="1">
    <citation type="submission" date="2022-10" db="EMBL/GenBank/DDBJ databases">
        <title>Catenovulum adriacola sp. nov. isolated in the Harbour of Susak.</title>
        <authorList>
            <person name="Schoch T."/>
            <person name="Reich S.J."/>
            <person name="Stoeferle S."/>
            <person name="Flaiz M."/>
            <person name="Kazda M."/>
            <person name="Riedel C.U."/>
            <person name="Duerre P."/>
        </authorList>
    </citation>
    <scope>NUCLEOTIDE SEQUENCE</scope>
    <source>
        <strain evidence="11">TS8</strain>
    </source>
</reference>
<gene>
    <name evidence="11" type="ORF">OLW01_09360</name>
</gene>
<keyword evidence="8" id="KW-0460">Magnesium</keyword>
<accession>A0ABY7AIQ1</accession>
<dbReference type="CDD" id="cd05403">
    <property type="entry name" value="NT_KNTase_like"/>
    <property type="match status" value="1"/>
</dbReference>
<dbReference type="EMBL" id="CP109965">
    <property type="protein sequence ID" value="WAJ69389.1"/>
    <property type="molecule type" value="Genomic_DNA"/>
</dbReference>
<dbReference type="PANTHER" id="PTHR33571:SF12">
    <property type="entry name" value="BSL3053 PROTEIN"/>
    <property type="match status" value="1"/>
</dbReference>
<dbReference type="Proteomes" id="UP001163726">
    <property type="component" value="Chromosome"/>
</dbReference>
<evidence type="ECO:0000313" key="12">
    <source>
        <dbReference type="Proteomes" id="UP001163726"/>
    </source>
</evidence>
<sequence length="96" mass="10810">MKPSKVIKTNRERIKLVLEQYHVTNPRIFGSVARGTDTEESDIDLLVETTTDTTMMDIGHIKYQLKKLLGVSVDVLTLNSVPKNKSAQLLEESKPL</sequence>
<keyword evidence="12" id="KW-1185">Reference proteome</keyword>
<evidence type="ECO:0000256" key="4">
    <source>
        <dbReference type="ARBA" id="ARBA00022695"/>
    </source>
</evidence>